<proteinExistence type="predicted"/>
<keyword evidence="2" id="KW-1185">Reference proteome</keyword>
<dbReference type="EMBL" id="BTGU01000097">
    <property type="protein sequence ID" value="GMN60300.1"/>
    <property type="molecule type" value="Genomic_DNA"/>
</dbReference>
<gene>
    <name evidence="1" type="ORF">TIFTF001_029388</name>
</gene>
<evidence type="ECO:0000313" key="2">
    <source>
        <dbReference type="Proteomes" id="UP001187192"/>
    </source>
</evidence>
<protein>
    <submittedName>
        <fullName evidence="1">Uncharacterized protein</fullName>
    </submittedName>
</protein>
<name>A0AA88DRN8_FICCA</name>
<evidence type="ECO:0000313" key="1">
    <source>
        <dbReference type="EMBL" id="GMN60300.1"/>
    </source>
</evidence>
<organism evidence="1 2">
    <name type="scientific">Ficus carica</name>
    <name type="common">Common fig</name>
    <dbReference type="NCBI Taxonomy" id="3494"/>
    <lineage>
        <taxon>Eukaryota</taxon>
        <taxon>Viridiplantae</taxon>
        <taxon>Streptophyta</taxon>
        <taxon>Embryophyta</taxon>
        <taxon>Tracheophyta</taxon>
        <taxon>Spermatophyta</taxon>
        <taxon>Magnoliopsida</taxon>
        <taxon>eudicotyledons</taxon>
        <taxon>Gunneridae</taxon>
        <taxon>Pentapetalae</taxon>
        <taxon>rosids</taxon>
        <taxon>fabids</taxon>
        <taxon>Rosales</taxon>
        <taxon>Moraceae</taxon>
        <taxon>Ficeae</taxon>
        <taxon>Ficus</taxon>
    </lineage>
</organism>
<sequence length="182" mass="19951">MLRGSFEISNLPSSSQNFFLMDIGNGTGAVTGGVSGVRWRTVRVMLGHCCQPVRDNVTQAIEGPIEQAALTSRLGCLVRINGLGPGHSMSGASPDLIWSTATVKREWPCFYVLARPVDFWRRDSVIASNYTINIRGFKNYQFINLALHTSAIWFSRPPSGSDSHRYSDLSTVAGVVLSGERE</sequence>
<comment type="caution">
    <text evidence="1">The sequence shown here is derived from an EMBL/GenBank/DDBJ whole genome shotgun (WGS) entry which is preliminary data.</text>
</comment>
<dbReference type="Proteomes" id="UP001187192">
    <property type="component" value="Unassembled WGS sequence"/>
</dbReference>
<accession>A0AA88DRN8</accession>
<dbReference type="AlphaFoldDB" id="A0AA88DRN8"/>
<reference evidence="1" key="1">
    <citation type="submission" date="2023-07" db="EMBL/GenBank/DDBJ databases">
        <title>draft genome sequence of fig (Ficus carica).</title>
        <authorList>
            <person name="Takahashi T."/>
            <person name="Nishimura K."/>
        </authorList>
    </citation>
    <scope>NUCLEOTIDE SEQUENCE</scope>
</reference>